<organism evidence="2 3">
    <name type="scientific">Eubacterium segne</name>
    <dbReference type="NCBI Taxonomy" id="2763045"/>
    <lineage>
        <taxon>Bacteria</taxon>
        <taxon>Bacillati</taxon>
        <taxon>Bacillota</taxon>
        <taxon>Clostridia</taxon>
        <taxon>Eubacteriales</taxon>
        <taxon>Eubacteriaceae</taxon>
        <taxon>Eubacterium</taxon>
    </lineage>
</organism>
<dbReference type="Proteomes" id="UP000597877">
    <property type="component" value="Unassembled WGS sequence"/>
</dbReference>
<proteinExistence type="predicted"/>
<gene>
    <name evidence="2" type="ORF">H8S00_07140</name>
</gene>
<dbReference type="RefSeq" id="WP_147365745.1">
    <property type="nucleotide sequence ID" value="NZ_JACOOZ010000004.1"/>
</dbReference>
<keyword evidence="1" id="KW-0472">Membrane</keyword>
<evidence type="ECO:0000313" key="3">
    <source>
        <dbReference type="Proteomes" id="UP000597877"/>
    </source>
</evidence>
<keyword evidence="1" id="KW-0812">Transmembrane</keyword>
<evidence type="ECO:0000256" key="1">
    <source>
        <dbReference type="SAM" id="Phobius"/>
    </source>
</evidence>
<feature type="transmembrane region" description="Helical" evidence="1">
    <location>
        <begin position="6"/>
        <end position="26"/>
    </location>
</feature>
<keyword evidence="3" id="KW-1185">Reference proteome</keyword>
<accession>A0ABR7F4P1</accession>
<dbReference type="EMBL" id="JACOOZ010000004">
    <property type="protein sequence ID" value="MBC5667750.1"/>
    <property type="molecule type" value="Genomic_DNA"/>
</dbReference>
<evidence type="ECO:0000313" key="2">
    <source>
        <dbReference type="EMBL" id="MBC5667750.1"/>
    </source>
</evidence>
<keyword evidence="1" id="KW-1133">Transmembrane helix</keyword>
<sequence length="234" mass="26310">MALTVFIGMVLFMVSFLIMVSTQFSVQMKLNNIALITAKSKFYVQLADKVTDYNDTLKKIKTEIEENKNKITENDMWNKVKGSIYENNGIDDVTDIRLNYVLKTSFLDRTIAIKQRSMVRDWTGSDITKSQNIVYITQNGKVYHLTKECSHLALSISSTSYASVKGLRNNYGEKYSKCGICVTKKPESGTKVFIAEDGNRYHLSLTCSGIVRNIIATDKESVTNMPACSSCGKE</sequence>
<name>A0ABR7F4P1_9FIRM</name>
<reference evidence="2 3" key="1">
    <citation type="submission" date="2020-08" db="EMBL/GenBank/DDBJ databases">
        <title>Genome public.</title>
        <authorList>
            <person name="Liu C."/>
            <person name="Sun Q."/>
        </authorList>
    </citation>
    <scope>NUCLEOTIDE SEQUENCE [LARGE SCALE GENOMIC DNA]</scope>
    <source>
        <strain evidence="2 3">BX4</strain>
    </source>
</reference>
<protein>
    <submittedName>
        <fullName evidence="2">Uncharacterized protein</fullName>
    </submittedName>
</protein>
<comment type="caution">
    <text evidence="2">The sequence shown here is derived from an EMBL/GenBank/DDBJ whole genome shotgun (WGS) entry which is preliminary data.</text>
</comment>